<evidence type="ECO:0000256" key="7">
    <source>
        <dbReference type="ARBA" id="ARBA00022840"/>
    </source>
</evidence>
<evidence type="ECO:0000256" key="10">
    <source>
        <dbReference type="ARBA" id="ARBA00047493"/>
    </source>
</evidence>
<name>A0A1H3L9M6_9FIRM</name>
<dbReference type="PANTHER" id="PTHR11136:SF0">
    <property type="entry name" value="DIHYDROFOLATE SYNTHETASE-RELATED"/>
    <property type="match status" value="1"/>
</dbReference>
<evidence type="ECO:0000256" key="6">
    <source>
        <dbReference type="ARBA" id="ARBA00022741"/>
    </source>
</evidence>
<reference evidence="14 15" key="1">
    <citation type="submission" date="2016-10" db="EMBL/GenBank/DDBJ databases">
        <authorList>
            <person name="de Groot N.N."/>
        </authorList>
    </citation>
    <scope>NUCLEOTIDE SEQUENCE [LARGE SCALE GENOMIC DNA]</scope>
    <source>
        <strain evidence="14 15">DSM 14045</strain>
    </source>
</reference>
<evidence type="ECO:0000256" key="1">
    <source>
        <dbReference type="ARBA" id="ARBA00001946"/>
    </source>
</evidence>
<dbReference type="GO" id="GO:0004326">
    <property type="term" value="F:tetrahydrofolylpolyglutamate synthase activity"/>
    <property type="evidence" value="ECO:0007669"/>
    <property type="project" value="UniProtKB-EC"/>
</dbReference>
<dbReference type="GO" id="GO:0008841">
    <property type="term" value="F:dihydrofolate synthase activity"/>
    <property type="evidence" value="ECO:0007669"/>
    <property type="project" value="TreeGrafter"/>
</dbReference>
<protein>
    <recommendedName>
        <fullName evidence="3">tetrahydrofolate synthase</fullName>
        <ecNumber evidence="3">6.3.2.17</ecNumber>
    </recommendedName>
    <alternativeName>
        <fullName evidence="9">Tetrahydrofolylpolyglutamate synthase</fullName>
    </alternativeName>
</protein>
<evidence type="ECO:0000313" key="15">
    <source>
        <dbReference type="Proteomes" id="UP000183918"/>
    </source>
</evidence>
<gene>
    <name evidence="14" type="ORF">SAMN02910414_01946</name>
</gene>
<dbReference type="InterPro" id="IPR013221">
    <property type="entry name" value="Mur_ligase_cen"/>
</dbReference>
<dbReference type="InterPro" id="IPR001645">
    <property type="entry name" value="Folylpolyglutamate_synth"/>
</dbReference>
<dbReference type="Gene3D" id="3.40.1190.10">
    <property type="entry name" value="Mur-like, catalytic domain"/>
    <property type="match status" value="1"/>
</dbReference>
<dbReference type="SUPFAM" id="SSF53623">
    <property type="entry name" value="MurD-like peptide ligases, catalytic domain"/>
    <property type="match status" value="1"/>
</dbReference>
<keyword evidence="6 11" id="KW-0547">Nucleotide-binding</keyword>
<evidence type="ECO:0000256" key="8">
    <source>
        <dbReference type="ARBA" id="ARBA00022842"/>
    </source>
</evidence>
<dbReference type="Proteomes" id="UP000183918">
    <property type="component" value="Unassembled WGS sequence"/>
</dbReference>
<dbReference type="Gene3D" id="3.90.190.20">
    <property type="entry name" value="Mur ligase, C-terminal domain"/>
    <property type="match status" value="1"/>
</dbReference>
<comment type="catalytic activity">
    <reaction evidence="10">
        <text>(6S)-5,6,7,8-tetrahydrofolyl-(gamma-L-Glu)(n) + L-glutamate + ATP = (6S)-5,6,7,8-tetrahydrofolyl-(gamma-L-Glu)(n+1) + ADP + phosphate + H(+)</text>
        <dbReference type="Rhea" id="RHEA:10580"/>
        <dbReference type="Rhea" id="RHEA-COMP:14738"/>
        <dbReference type="Rhea" id="RHEA-COMP:14740"/>
        <dbReference type="ChEBI" id="CHEBI:15378"/>
        <dbReference type="ChEBI" id="CHEBI:29985"/>
        <dbReference type="ChEBI" id="CHEBI:30616"/>
        <dbReference type="ChEBI" id="CHEBI:43474"/>
        <dbReference type="ChEBI" id="CHEBI:141005"/>
        <dbReference type="ChEBI" id="CHEBI:456216"/>
        <dbReference type="EC" id="6.3.2.17"/>
    </reaction>
</comment>
<evidence type="ECO:0000313" key="14">
    <source>
        <dbReference type="EMBL" id="SDY60889.1"/>
    </source>
</evidence>
<dbReference type="PIRSF" id="PIRSF001563">
    <property type="entry name" value="Folylpolyglu_synth"/>
    <property type="match status" value="1"/>
</dbReference>
<keyword evidence="8" id="KW-0460">Magnesium</keyword>
<evidence type="ECO:0000256" key="2">
    <source>
        <dbReference type="ARBA" id="ARBA00008276"/>
    </source>
</evidence>
<dbReference type="NCBIfam" id="TIGR01499">
    <property type="entry name" value="folC"/>
    <property type="match status" value="1"/>
</dbReference>
<evidence type="ECO:0000259" key="12">
    <source>
        <dbReference type="Pfam" id="PF02875"/>
    </source>
</evidence>
<dbReference type="InterPro" id="IPR036615">
    <property type="entry name" value="Mur_ligase_C_dom_sf"/>
</dbReference>
<sequence>MNYQSDYEKVIKTIENSRRFGNDYGVTITKKVLEQLSNPQKDLKFVHIAGTNGKGSTASVVASILKESGLKVGLFTSPHLIDFEERIRINGEYISKEDVTRLGNFLIDTDFNIGLTMFDYCLVMAVLYFKEQNVDIAIIETGLGGEYDSTNALGTPLVCGITKIGYDHMQILGNTLAAIASSKAGIIKEETNVITQMQEDEALSVLIKTSRDKKAKSFQVVSQDEIDEIKKYNREMIGDYQLENIATAKKIAQKVFEEIDFPIKENEKLEKILKKGIANAKWEGRMEILQKKPFFMIDGAHNSNGVKALCKSLNNLYPGEKFHFIMGVLADKDYEEMVKILAPFAIDFKTITPDSSRALQNDNLKKYINELGICASTLDNLNDIKDNLLDDAKNIALGSLYFIGDIKKLW</sequence>
<keyword evidence="7 11" id="KW-0067">ATP-binding</keyword>
<dbReference type="OrthoDB" id="9809356at2"/>
<feature type="domain" description="Mur ligase C-terminal" evidence="12">
    <location>
        <begin position="284"/>
        <end position="372"/>
    </location>
</feature>
<keyword evidence="15" id="KW-1185">Reference proteome</keyword>
<comment type="cofactor">
    <cofactor evidence="1">
        <name>Mg(2+)</name>
        <dbReference type="ChEBI" id="CHEBI:18420"/>
    </cofactor>
</comment>
<evidence type="ECO:0000256" key="4">
    <source>
        <dbReference type="ARBA" id="ARBA00022598"/>
    </source>
</evidence>
<dbReference type="PANTHER" id="PTHR11136">
    <property type="entry name" value="FOLYLPOLYGLUTAMATE SYNTHASE-RELATED"/>
    <property type="match status" value="1"/>
</dbReference>
<comment type="similarity">
    <text evidence="2 11">Belongs to the folylpolyglutamate synthase family.</text>
</comment>
<dbReference type="PROSITE" id="PS01011">
    <property type="entry name" value="FOLYLPOLYGLU_SYNT_1"/>
    <property type="match status" value="1"/>
</dbReference>
<dbReference type="EMBL" id="FNPG01000024">
    <property type="protein sequence ID" value="SDY60889.1"/>
    <property type="molecule type" value="Genomic_DNA"/>
</dbReference>
<dbReference type="InterPro" id="IPR018109">
    <property type="entry name" value="Folylpolyglutamate_synth_CS"/>
</dbReference>
<accession>A0A1H3L9M6</accession>
<dbReference type="STRING" id="1122142.SAMN02910414_01946"/>
<proteinExistence type="inferred from homology"/>
<feature type="domain" description="Mur ligase central" evidence="13">
    <location>
        <begin position="48"/>
        <end position="226"/>
    </location>
</feature>
<dbReference type="SUPFAM" id="SSF53244">
    <property type="entry name" value="MurD-like peptide ligases, peptide-binding domain"/>
    <property type="match status" value="1"/>
</dbReference>
<evidence type="ECO:0000259" key="13">
    <source>
        <dbReference type="Pfam" id="PF08245"/>
    </source>
</evidence>
<organism evidence="14 15">
    <name type="scientific">Lachnobacterium bovis DSM 14045</name>
    <dbReference type="NCBI Taxonomy" id="1122142"/>
    <lineage>
        <taxon>Bacteria</taxon>
        <taxon>Bacillati</taxon>
        <taxon>Bacillota</taxon>
        <taxon>Clostridia</taxon>
        <taxon>Lachnospirales</taxon>
        <taxon>Lachnospiraceae</taxon>
        <taxon>Lachnobacterium</taxon>
    </lineage>
</organism>
<keyword evidence="5" id="KW-0479">Metal-binding</keyword>
<dbReference type="InterPro" id="IPR036565">
    <property type="entry name" value="Mur-like_cat_sf"/>
</dbReference>
<dbReference type="AlphaFoldDB" id="A0A1H3L9M6"/>
<dbReference type="GO" id="GO:0046872">
    <property type="term" value="F:metal ion binding"/>
    <property type="evidence" value="ECO:0007669"/>
    <property type="project" value="UniProtKB-KW"/>
</dbReference>
<dbReference type="EC" id="6.3.2.17" evidence="3"/>
<dbReference type="Pfam" id="PF08245">
    <property type="entry name" value="Mur_ligase_M"/>
    <property type="match status" value="1"/>
</dbReference>
<dbReference type="GO" id="GO:0005737">
    <property type="term" value="C:cytoplasm"/>
    <property type="evidence" value="ECO:0007669"/>
    <property type="project" value="TreeGrafter"/>
</dbReference>
<keyword evidence="4 11" id="KW-0436">Ligase</keyword>
<evidence type="ECO:0000256" key="3">
    <source>
        <dbReference type="ARBA" id="ARBA00013025"/>
    </source>
</evidence>
<dbReference type="Pfam" id="PF02875">
    <property type="entry name" value="Mur_ligase_C"/>
    <property type="match status" value="1"/>
</dbReference>
<dbReference type="GO" id="GO:0005524">
    <property type="term" value="F:ATP binding"/>
    <property type="evidence" value="ECO:0007669"/>
    <property type="project" value="UniProtKB-KW"/>
</dbReference>
<evidence type="ECO:0000256" key="5">
    <source>
        <dbReference type="ARBA" id="ARBA00022723"/>
    </source>
</evidence>
<dbReference type="FunFam" id="3.40.1190.10:FF:000011">
    <property type="entry name" value="Folylpolyglutamate synthase/dihydrofolate synthase"/>
    <property type="match status" value="1"/>
</dbReference>
<dbReference type="InterPro" id="IPR004101">
    <property type="entry name" value="Mur_ligase_C"/>
</dbReference>
<evidence type="ECO:0000256" key="9">
    <source>
        <dbReference type="ARBA" id="ARBA00030592"/>
    </source>
</evidence>
<evidence type="ECO:0000256" key="11">
    <source>
        <dbReference type="PIRNR" id="PIRNR001563"/>
    </source>
</evidence>
<dbReference type="RefSeq" id="WP_074718479.1">
    <property type="nucleotide sequence ID" value="NZ_FNPG01000024.1"/>
</dbReference>